<gene>
    <name evidence="1" type="ORF">UFOVP54_143</name>
</gene>
<accession>A0A6J5KX10</accession>
<dbReference type="EMBL" id="LR796188">
    <property type="protein sequence ID" value="CAB4125453.1"/>
    <property type="molecule type" value="Genomic_DNA"/>
</dbReference>
<name>A0A6J5KX10_9CAUD</name>
<organism evidence="1">
    <name type="scientific">uncultured Caudovirales phage</name>
    <dbReference type="NCBI Taxonomy" id="2100421"/>
    <lineage>
        <taxon>Viruses</taxon>
        <taxon>Duplodnaviria</taxon>
        <taxon>Heunggongvirae</taxon>
        <taxon>Uroviricota</taxon>
        <taxon>Caudoviricetes</taxon>
        <taxon>Peduoviridae</taxon>
        <taxon>Maltschvirus</taxon>
        <taxon>Maltschvirus maltsch</taxon>
    </lineage>
</organism>
<sequence length="118" mass="13349">MSLINEIKEMLSEVTKVNFKGNKFVLKIDVNEDPNKKGIKVQFLPTTFSGMSKQQQDDIAMDLGAKLNQGLSPLGLTVERDRELKDKTILGFFIYIEYLDKIIINALNQASKEPDTNN</sequence>
<reference evidence="1" key="1">
    <citation type="submission" date="2020-04" db="EMBL/GenBank/DDBJ databases">
        <authorList>
            <person name="Chiriac C."/>
            <person name="Salcher M."/>
            <person name="Ghai R."/>
            <person name="Kavagutti S V."/>
        </authorList>
    </citation>
    <scope>NUCLEOTIDE SEQUENCE</scope>
</reference>
<protein>
    <submittedName>
        <fullName evidence="1">Uncharacterized protein</fullName>
    </submittedName>
</protein>
<proteinExistence type="predicted"/>
<evidence type="ECO:0000313" key="1">
    <source>
        <dbReference type="EMBL" id="CAB4125453.1"/>
    </source>
</evidence>